<feature type="region of interest" description="Disordered" evidence="1">
    <location>
        <begin position="89"/>
        <end position="141"/>
    </location>
</feature>
<dbReference type="AlphaFoldDB" id="A0ABD3PH82"/>
<dbReference type="Pfam" id="PF12224">
    <property type="entry name" value="Amidoligase_2"/>
    <property type="match status" value="1"/>
</dbReference>
<sequence>MSSSIAPPPPPTQPITVHYAIGNSYTRLPTHTAPMDRTGRHAKIHDWTLYVDILPGSDPDMVERVSFDMRDDSFLGMGFTCHCPIRIRAGAPSPAPRPPASSEEGRAVRNNRCGQSTQEPTKSIPSHARPHPNASRWRFSTRQQTYGPVDVRITIRGIGGSKSVVDYKIVLDSRSNDADTRNREVYGEFVERRPNSKLKPIKMMDGGFGVHLCYGFQDDSHNIHGIDNSRTSSEQQQQSIIAENRMLLQQIAKSIYSRSKRPMRAELHNRCNGESWTEEWFGNTKSQTDDRSSGNDDNTWTLKFVQSSVDDEKDFGAVQIASSRDAKSSHDPRPKTIISISSPNLTGGNGLNECYKIIEGLPPCLSCTYQTPHSTTTSSMTYNPQTQQQHSFHVQINVSNLSLPQIIKVCQNYIKYEDAIDSFMPWHRREDRSHDCRSNKRAMSEKPQQELTNKQRNVMIGKCTSFQDLVSCLNPVEGQCYKLNLQHLSLPTTLHHTNNSTTPRSRTMEFRQHPSSKDKTTITHWIRFCMAFVNNSARLRPPMALKNTTSLEEEFDLLFEYVVKDRALRNFYRERRDEYENNGQDEFAMALGADVSLMLKKNSSDDSMSISDGGSDGDELDQQSCRKRVLKLDDVVDDDFNSKRHCS</sequence>
<feature type="compositionally biased region" description="Basic and acidic residues" evidence="1">
    <location>
        <begin position="506"/>
        <end position="516"/>
    </location>
</feature>
<dbReference type="PANTHER" id="PTHR36847">
    <property type="entry name" value="AMIDOLIGASE ENZYME"/>
    <property type="match status" value="1"/>
</dbReference>
<feature type="region of interest" description="Disordered" evidence="1">
    <location>
        <begin position="321"/>
        <end position="342"/>
    </location>
</feature>
<evidence type="ECO:0000313" key="3">
    <source>
        <dbReference type="Proteomes" id="UP001516023"/>
    </source>
</evidence>
<comment type="caution">
    <text evidence="2">The sequence shown here is derived from an EMBL/GenBank/DDBJ whole genome shotgun (WGS) entry which is preliminary data.</text>
</comment>
<dbReference type="EMBL" id="JABMIG020000182">
    <property type="protein sequence ID" value="KAL3787061.1"/>
    <property type="molecule type" value="Genomic_DNA"/>
</dbReference>
<evidence type="ECO:0000256" key="1">
    <source>
        <dbReference type="SAM" id="MobiDB-lite"/>
    </source>
</evidence>
<keyword evidence="3" id="KW-1185">Reference proteome</keyword>
<protein>
    <submittedName>
        <fullName evidence="2">Uncharacterized protein</fullName>
    </submittedName>
</protein>
<accession>A0ABD3PH82</accession>
<reference evidence="2 3" key="1">
    <citation type="journal article" date="2020" name="G3 (Bethesda)">
        <title>Improved Reference Genome for Cyclotella cryptica CCMP332, a Model for Cell Wall Morphogenesis, Salinity Adaptation, and Lipid Production in Diatoms (Bacillariophyta).</title>
        <authorList>
            <person name="Roberts W.R."/>
            <person name="Downey K.M."/>
            <person name="Ruck E.C."/>
            <person name="Traller J.C."/>
            <person name="Alverson A.J."/>
        </authorList>
    </citation>
    <scope>NUCLEOTIDE SEQUENCE [LARGE SCALE GENOMIC DNA]</scope>
    <source>
        <strain evidence="2 3">CCMP332</strain>
    </source>
</reference>
<dbReference type="PANTHER" id="PTHR36847:SF1">
    <property type="entry name" value="AMIDOLIGASE ENZYME"/>
    <property type="match status" value="1"/>
</dbReference>
<feature type="region of interest" description="Disordered" evidence="1">
    <location>
        <begin position="494"/>
        <end position="516"/>
    </location>
</feature>
<feature type="compositionally biased region" description="Polar residues" evidence="1">
    <location>
        <begin position="112"/>
        <end position="124"/>
    </location>
</feature>
<dbReference type="InterPro" id="IPR022025">
    <property type="entry name" value="Amidoligase_2"/>
</dbReference>
<proteinExistence type="predicted"/>
<feature type="compositionally biased region" description="Polar residues" evidence="1">
    <location>
        <begin position="494"/>
        <end position="505"/>
    </location>
</feature>
<name>A0ABD3PH82_9STRA</name>
<feature type="compositionally biased region" description="Basic and acidic residues" evidence="1">
    <location>
        <begin position="324"/>
        <end position="334"/>
    </location>
</feature>
<dbReference type="Proteomes" id="UP001516023">
    <property type="component" value="Unassembled WGS sequence"/>
</dbReference>
<organism evidence="2 3">
    <name type="scientific">Cyclotella cryptica</name>
    <dbReference type="NCBI Taxonomy" id="29204"/>
    <lineage>
        <taxon>Eukaryota</taxon>
        <taxon>Sar</taxon>
        <taxon>Stramenopiles</taxon>
        <taxon>Ochrophyta</taxon>
        <taxon>Bacillariophyta</taxon>
        <taxon>Coscinodiscophyceae</taxon>
        <taxon>Thalassiosirophycidae</taxon>
        <taxon>Stephanodiscales</taxon>
        <taxon>Stephanodiscaceae</taxon>
        <taxon>Cyclotella</taxon>
    </lineage>
</organism>
<gene>
    <name evidence="2" type="ORF">HJC23_011745</name>
</gene>
<evidence type="ECO:0000313" key="2">
    <source>
        <dbReference type="EMBL" id="KAL3787061.1"/>
    </source>
</evidence>